<evidence type="ECO:0000313" key="3">
    <source>
        <dbReference type="Proteomes" id="UP000190831"/>
    </source>
</evidence>
<evidence type="ECO:0000256" key="1">
    <source>
        <dbReference type="SAM" id="MobiDB-lite"/>
    </source>
</evidence>
<dbReference type="Proteomes" id="UP000190831">
    <property type="component" value="Chromosome F"/>
</dbReference>
<feature type="region of interest" description="Disordered" evidence="1">
    <location>
        <begin position="99"/>
        <end position="140"/>
    </location>
</feature>
<dbReference type="EMBL" id="LT598490">
    <property type="protein sequence ID" value="SCW02356.1"/>
    <property type="molecule type" value="Genomic_DNA"/>
</dbReference>
<reference evidence="3" key="1">
    <citation type="submission" date="2016-03" db="EMBL/GenBank/DDBJ databases">
        <authorList>
            <person name="Devillers H."/>
        </authorList>
    </citation>
    <scope>NUCLEOTIDE SEQUENCE [LARGE SCALE GENOMIC DNA]</scope>
</reference>
<proteinExistence type="predicted"/>
<keyword evidence="3" id="KW-1185">Reference proteome</keyword>
<evidence type="ECO:0000313" key="2">
    <source>
        <dbReference type="EMBL" id="SCW02356.1"/>
    </source>
</evidence>
<gene>
    <name evidence="2" type="ORF">LAFE_0F04632G</name>
</gene>
<organism evidence="2 3">
    <name type="scientific">Lachancea fermentati</name>
    <name type="common">Zygosaccharomyces fermentati</name>
    <dbReference type="NCBI Taxonomy" id="4955"/>
    <lineage>
        <taxon>Eukaryota</taxon>
        <taxon>Fungi</taxon>
        <taxon>Dikarya</taxon>
        <taxon>Ascomycota</taxon>
        <taxon>Saccharomycotina</taxon>
        <taxon>Saccharomycetes</taxon>
        <taxon>Saccharomycetales</taxon>
        <taxon>Saccharomycetaceae</taxon>
        <taxon>Lachancea</taxon>
    </lineage>
</organism>
<protein>
    <submittedName>
        <fullName evidence="2">LAFE_0F04632g1_1</fullName>
    </submittedName>
</protein>
<name>A0A1G4MER8_LACFM</name>
<accession>A0A1G4MER8</accession>
<sequence length="176" mass="18478">MMAVDYSAYFLGHTKGVMGKTLHVMEGALRFLRPTGHRRLKAADGGAETGTAPSLKVRKVVTRRDLLDDAIASLASTTDSESATLSASGSGVTRHVRFAPSMSSNTKSSPPRRAASSGGHITHPLPSKTHADAPPAPQLCMRSRTSFGGLGDPFCLAVPLGSDHSLKGERTILNEA</sequence>
<dbReference type="AlphaFoldDB" id="A0A1G4MER8"/>